<gene>
    <name evidence="2" type="ordered locus">BN6_42570</name>
</gene>
<dbReference type="Pfam" id="PF05368">
    <property type="entry name" value="NmrA"/>
    <property type="match status" value="1"/>
</dbReference>
<dbReference type="STRING" id="1179773.BN6_42570"/>
<dbReference type="EMBL" id="HE804045">
    <property type="protein sequence ID" value="CCH31542.1"/>
    <property type="molecule type" value="Genomic_DNA"/>
</dbReference>
<protein>
    <submittedName>
        <fullName evidence="2">NmrA family protein</fullName>
    </submittedName>
</protein>
<dbReference type="PANTHER" id="PTHR43162">
    <property type="match status" value="1"/>
</dbReference>
<feature type="domain" description="NmrA-like" evidence="1">
    <location>
        <begin position="23"/>
        <end position="237"/>
    </location>
</feature>
<dbReference type="InterPro" id="IPR008030">
    <property type="entry name" value="NmrA-like"/>
</dbReference>
<organism evidence="2 3">
    <name type="scientific">Saccharothrix espanaensis (strain ATCC 51144 / DSM 44229 / JCM 9112 / NBRC 15066 / NRRL 15764)</name>
    <dbReference type="NCBI Taxonomy" id="1179773"/>
    <lineage>
        <taxon>Bacteria</taxon>
        <taxon>Bacillati</taxon>
        <taxon>Actinomycetota</taxon>
        <taxon>Actinomycetes</taxon>
        <taxon>Pseudonocardiales</taxon>
        <taxon>Pseudonocardiaceae</taxon>
        <taxon>Saccharothrix</taxon>
    </lineage>
</organism>
<dbReference type="AlphaFoldDB" id="K0K1V3"/>
<dbReference type="Proteomes" id="UP000006281">
    <property type="component" value="Chromosome"/>
</dbReference>
<dbReference type="PANTHER" id="PTHR43162:SF1">
    <property type="entry name" value="PRESTALK A DIFFERENTIATION PROTEIN A"/>
    <property type="match status" value="1"/>
</dbReference>
<dbReference type="Gene3D" id="3.40.50.720">
    <property type="entry name" value="NAD(P)-binding Rossmann-like Domain"/>
    <property type="match status" value="1"/>
</dbReference>
<name>K0K1V3_SACES</name>
<accession>K0K1V3</accession>
<dbReference type="HOGENOM" id="CLU_007383_10_6_11"/>
<dbReference type="KEGG" id="sesp:BN6_42570"/>
<sequence>MFGNANGAFAFDWYGFVAFMGPILVTGATGTVGGSVVRQLSAAGVEVRALTRDPSRAVLPAGVEVVAGSFAEPSSLLPALRGVSRVHLVSTDGDGPEIMDVLVRAGVERVTHLGHDDPSRSDDDPFESWHRRYRKAVEASGLAWTHLFPGEFMANTREWIGSVRAESVVRAPFGDWATALVHEDDIAAIVVKALLEDGHAGRTYRPTGPEPVVRRDAARLIGEAVGRPVRFEELTPDQAREHWRGVYPPEVVEWFLELGGQSDGMGWVSPDVPQVLGRPGRTYARWTRDHAAEFA</sequence>
<dbReference type="eggNOG" id="COG0702">
    <property type="taxonomic scope" value="Bacteria"/>
</dbReference>
<dbReference type="PATRIC" id="fig|1179773.3.peg.4261"/>
<keyword evidence="3" id="KW-1185">Reference proteome</keyword>
<dbReference type="InterPro" id="IPR051604">
    <property type="entry name" value="Ergot_Alk_Oxidoreductase"/>
</dbReference>
<dbReference type="SUPFAM" id="SSF51735">
    <property type="entry name" value="NAD(P)-binding Rossmann-fold domains"/>
    <property type="match status" value="1"/>
</dbReference>
<reference evidence="2 3" key="1">
    <citation type="journal article" date="2012" name="BMC Genomics">
        <title>Complete genome sequence of Saccharothrix espanaensis DSM 44229T and comparison to the other completely sequenced Pseudonocardiaceae.</title>
        <authorList>
            <person name="Strobel T."/>
            <person name="Al-Dilaimi A."/>
            <person name="Blom J."/>
            <person name="Gessner A."/>
            <person name="Kalinowski J."/>
            <person name="Luzhetska M."/>
            <person name="Puhler A."/>
            <person name="Szczepanowski R."/>
            <person name="Bechthold A."/>
            <person name="Ruckert C."/>
        </authorList>
    </citation>
    <scope>NUCLEOTIDE SEQUENCE [LARGE SCALE GENOMIC DNA]</scope>
    <source>
        <strain evidence="3">ATCC 51144 / DSM 44229 / JCM 9112 / NBRC 15066 / NRRL 15764</strain>
    </source>
</reference>
<dbReference type="InterPro" id="IPR036291">
    <property type="entry name" value="NAD(P)-bd_dom_sf"/>
</dbReference>
<evidence type="ECO:0000259" key="1">
    <source>
        <dbReference type="Pfam" id="PF05368"/>
    </source>
</evidence>
<dbReference type="Gene3D" id="3.90.25.10">
    <property type="entry name" value="UDP-galactose 4-epimerase, domain 1"/>
    <property type="match status" value="1"/>
</dbReference>
<proteinExistence type="predicted"/>
<evidence type="ECO:0000313" key="2">
    <source>
        <dbReference type="EMBL" id="CCH31542.1"/>
    </source>
</evidence>
<evidence type="ECO:0000313" key="3">
    <source>
        <dbReference type="Proteomes" id="UP000006281"/>
    </source>
</evidence>